<dbReference type="Proteomes" id="UP001302602">
    <property type="component" value="Unassembled WGS sequence"/>
</dbReference>
<comment type="caution">
    <text evidence="2">The sequence shown here is derived from an EMBL/GenBank/DDBJ whole genome shotgun (WGS) entry which is preliminary data.</text>
</comment>
<organism evidence="2 3">
    <name type="scientific">Parathielavia appendiculata</name>
    <dbReference type="NCBI Taxonomy" id="2587402"/>
    <lineage>
        <taxon>Eukaryota</taxon>
        <taxon>Fungi</taxon>
        <taxon>Dikarya</taxon>
        <taxon>Ascomycota</taxon>
        <taxon>Pezizomycotina</taxon>
        <taxon>Sordariomycetes</taxon>
        <taxon>Sordariomycetidae</taxon>
        <taxon>Sordariales</taxon>
        <taxon>Chaetomiaceae</taxon>
        <taxon>Parathielavia</taxon>
    </lineage>
</organism>
<dbReference type="EMBL" id="MU853231">
    <property type="protein sequence ID" value="KAK4122475.1"/>
    <property type="molecule type" value="Genomic_DNA"/>
</dbReference>
<dbReference type="RefSeq" id="XP_062646246.1">
    <property type="nucleotide sequence ID" value="XM_062787708.1"/>
</dbReference>
<keyword evidence="1" id="KW-0732">Signal</keyword>
<protein>
    <submittedName>
        <fullName evidence="2">Uncharacterized protein</fullName>
    </submittedName>
</protein>
<name>A0AAN6TX98_9PEZI</name>
<dbReference type="GeneID" id="87824478"/>
<sequence>MSVHRLNRLVLRRISILVAFVAVHSSAASVGAGTQGTYRQVICYQIFCGFDMGIYDPGNWMTDAWRELTNQLPWQMRLFVPVTWRQLYSIPDSLDAPAVPCPVDFEGIEGLSRSTPARSGRRD</sequence>
<keyword evidence="3" id="KW-1185">Reference proteome</keyword>
<reference evidence="2" key="2">
    <citation type="submission" date="2023-05" db="EMBL/GenBank/DDBJ databases">
        <authorList>
            <consortium name="Lawrence Berkeley National Laboratory"/>
            <person name="Steindorff A."/>
            <person name="Hensen N."/>
            <person name="Bonometti L."/>
            <person name="Westerberg I."/>
            <person name="Brannstrom I.O."/>
            <person name="Guillou S."/>
            <person name="Cros-Aarteil S."/>
            <person name="Calhoun S."/>
            <person name="Haridas S."/>
            <person name="Kuo A."/>
            <person name="Mondo S."/>
            <person name="Pangilinan J."/>
            <person name="Riley R."/>
            <person name="Labutti K."/>
            <person name="Andreopoulos B."/>
            <person name="Lipzen A."/>
            <person name="Chen C."/>
            <person name="Yanf M."/>
            <person name="Daum C."/>
            <person name="Ng V."/>
            <person name="Clum A."/>
            <person name="Ohm R."/>
            <person name="Martin F."/>
            <person name="Silar P."/>
            <person name="Natvig D."/>
            <person name="Lalanne C."/>
            <person name="Gautier V."/>
            <person name="Ament-Velasquez S.L."/>
            <person name="Kruys A."/>
            <person name="Hutchinson M.I."/>
            <person name="Powell A.J."/>
            <person name="Barry K."/>
            <person name="Miller A.N."/>
            <person name="Grigoriev I.V."/>
            <person name="Debuchy R."/>
            <person name="Gladieux P."/>
            <person name="Thoren M.H."/>
            <person name="Johannesson H."/>
        </authorList>
    </citation>
    <scope>NUCLEOTIDE SEQUENCE</scope>
    <source>
        <strain evidence="2">CBS 731.68</strain>
    </source>
</reference>
<reference evidence="2" key="1">
    <citation type="journal article" date="2023" name="Mol. Phylogenet. Evol.">
        <title>Genome-scale phylogeny and comparative genomics of the fungal order Sordariales.</title>
        <authorList>
            <person name="Hensen N."/>
            <person name="Bonometti L."/>
            <person name="Westerberg I."/>
            <person name="Brannstrom I.O."/>
            <person name="Guillou S."/>
            <person name="Cros-Aarteil S."/>
            <person name="Calhoun S."/>
            <person name="Haridas S."/>
            <person name="Kuo A."/>
            <person name="Mondo S."/>
            <person name="Pangilinan J."/>
            <person name="Riley R."/>
            <person name="LaButti K."/>
            <person name="Andreopoulos B."/>
            <person name="Lipzen A."/>
            <person name="Chen C."/>
            <person name="Yan M."/>
            <person name="Daum C."/>
            <person name="Ng V."/>
            <person name="Clum A."/>
            <person name="Steindorff A."/>
            <person name="Ohm R.A."/>
            <person name="Martin F."/>
            <person name="Silar P."/>
            <person name="Natvig D.O."/>
            <person name="Lalanne C."/>
            <person name="Gautier V."/>
            <person name="Ament-Velasquez S.L."/>
            <person name="Kruys A."/>
            <person name="Hutchinson M.I."/>
            <person name="Powell A.J."/>
            <person name="Barry K."/>
            <person name="Miller A.N."/>
            <person name="Grigoriev I.V."/>
            <person name="Debuchy R."/>
            <person name="Gladieux P."/>
            <person name="Hiltunen Thoren M."/>
            <person name="Johannesson H."/>
        </authorList>
    </citation>
    <scope>NUCLEOTIDE SEQUENCE</scope>
    <source>
        <strain evidence="2">CBS 731.68</strain>
    </source>
</reference>
<proteinExistence type="predicted"/>
<dbReference type="AlphaFoldDB" id="A0AAN6TX98"/>
<feature type="chain" id="PRO_5042926736" evidence="1">
    <location>
        <begin position="28"/>
        <end position="123"/>
    </location>
</feature>
<gene>
    <name evidence="2" type="ORF">N657DRAFT_506807</name>
</gene>
<feature type="signal peptide" evidence="1">
    <location>
        <begin position="1"/>
        <end position="27"/>
    </location>
</feature>
<evidence type="ECO:0000313" key="3">
    <source>
        <dbReference type="Proteomes" id="UP001302602"/>
    </source>
</evidence>
<accession>A0AAN6TX98</accession>
<evidence type="ECO:0000313" key="2">
    <source>
        <dbReference type="EMBL" id="KAK4122475.1"/>
    </source>
</evidence>
<evidence type="ECO:0000256" key="1">
    <source>
        <dbReference type="SAM" id="SignalP"/>
    </source>
</evidence>